<organism evidence="1">
    <name type="scientific">uncultured Truepera sp</name>
    <dbReference type="NCBI Taxonomy" id="543023"/>
    <lineage>
        <taxon>Bacteria</taxon>
        <taxon>Thermotogati</taxon>
        <taxon>Deinococcota</taxon>
        <taxon>Deinococci</taxon>
        <taxon>Trueperales</taxon>
        <taxon>Trueperaceae</taxon>
        <taxon>Truepera</taxon>
        <taxon>environmental samples</taxon>
    </lineage>
</organism>
<protein>
    <submittedName>
        <fullName evidence="1">Uncharacterized protein</fullName>
    </submittedName>
</protein>
<dbReference type="EMBL" id="CADCWP010000127">
    <property type="protein sequence ID" value="CAA9571454.1"/>
    <property type="molecule type" value="Genomic_DNA"/>
</dbReference>
<feature type="non-terminal residue" evidence="1">
    <location>
        <position position="1"/>
    </location>
</feature>
<reference evidence="1" key="1">
    <citation type="submission" date="2020-02" db="EMBL/GenBank/DDBJ databases">
        <authorList>
            <person name="Meier V. D."/>
        </authorList>
    </citation>
    <scope>NUCLEOTIDE SEQUENCE</scope>
    <source>
        <strain evidence="1">AVDCRST_MAG86</strain>
    </source>
</reference>
<gene>
    <name evidence="1" type="ORF">AVDCRST_MAG86-1704</name>
</gene>
<name>A0A6J4VE03_9DEIN</name>
<evidence type="ECO:0000313" key="1">
    <source>
        <dbReference type="EMBL" id="CAA9571454.1"/>
    </source>
</evidence>
<dbReference type="AlphaFoldDB" id="A0A6J4VE03"/>
<feature type="non-terminal residue" evidence="1">
    <location>
        <position position="54"/>
    </location>
</feature>
<sequence length="54" mass="5663">ISTTVCCSRIATCRSCSLSAASTSVMRWSGSGVRSSALIWPRHYVAVSRGVAVS</sequence>
<proteinExistence type="predicted"/>
<accession>A0A6J4VE03</accession>